<keyword evidence="3" id="KW-1185">Reference proteome</keyword>
<dbReference type="AlphaFoldDB" id="A0A1G7BH09"/>
<dbReference type="STRING" id="641691.SAMN05421636_104143"/>
<keyword evidence="1" id="KW-0732">Signal</keyword>
<dbReference type="EMBL" id="FNAO01000004">
    <property type="protein sequence ID" value="SDE26030.1"/>
    <property type="molecule type" value="Genomic_DNA"/>
</dbReference>
<reference evidence="2 3" key="1">
    <citation type="submission" date="2016-10" db="EMBL/GenBank/DDBJ databases">
        <authorList>
            <person name="de Groot N.N."/>
        </authorList>
    </citation>
    <scope>NUCLEOTIDE SEQUENCE [LARGE SCALE GENOMIC DNA]</scope>
    <source>
        <strain evidence="2 3">DSM 23421</strain>
    </source>
</reference>
<organism evidence="2 3">
    <name type="scientific">Pricia antarctica</name>
    <dbReference type="NCBI Taxonomy" id="641691"/>
    <lineage>
        <taxon>Bacteria</taxon>
        <taxon>Pseudomonadati</taxon>
        <taxon>Bacteroidota</taxon>
        <taxon>Flavobacteriia</taxon>
        <taxon>Flavobacteriales</taxon>
        <taxon>Flavobacteriaceae</taxon>
        <taxon>Pricia</taxon>
    </lineage>
</organism>
<gene>
    <name evidence="2" type="ORF">SAMN05421636_104143</name>
</gene>
<evidence type="ECO:0000313" key="2">
    <source>
        <dbReference type="EMBL" id="SDE26030.1"/>
    </source>
</evidence>
<evidence type="ECO:0008006" key="4">
    <source>
        <dbReference type="Google" id="ProtNLM"/>
    </source>
</evidence>
<name>A0A1G7BH09_9FLAO</name>
<evidence type="ECO:0000256" key="1">
    <source>
        <dbReference type="SAM" id="SignalP"/>
    </source>
</evidence>
<dbReference type="OrthoDB" id="117186at2"/>
<dbReference type="InterPro" id="IPR032710">
    <property type="entry name" value="NTF2-like_dom_sf"/>
</dbReference>
<protein>
    <recommendedName>
        <fullName evidence="4">Lumazine-binding</fullName>
    </recommendedName>
</protein>
<sequence length="151" mass="17662">MKNCIKFTLFLLFFNLSAQDSEKAAVQKTIETFFEGFHQQDTTLIKRMVTKDIIMQRITIDSLENASVRNQDFHEFLKAIVSIPKTTQFQEIIKSYSIQIDGPMANVWTPYEFNRNGKFSHCGVNSFQLFKENRDCKIIYIIDTGRTNRCK</sequence>
<feature type="chain" id="PRO_5011489256" description="Lumazine-binding" evidence="1">
    <location>
        <begin position="19"/>
        <end position="151"/>
    </location>
</feature>
<dbReference type="SUPFAM" id="SSF54427">
    <property type="entry name" value="NTF2-like"/>
    <property type="match status" value="1"/>
</dbReference>
<proteinExistence type="predicted"/>
<dbReference type="Gene3D" id="3.10.450.50">
    <property type="match status" value="1"/>
</dbReference>
<dbReference type="RefSeq" id="WP_091867639.1">
    <property type="nucleotide sequence ID" value="NZ_FNAO01000004.1"/>
</dbReference>
<dbReference type="Proteomes" id="UP000199109">
    <property type="component" value="Unassembled WGS sequence"/>
</dbReference>
<accession>A0A1G7BH09</accession>
<feature type="signal peptide" evidence="1">
    <location>
        <begin position="1"/>
        <end position="18"/>
    </location>
</feature>
<evidence type="ECO:0000313" key="3">
    <source>
        <dbReference type="Proteomes" id="UP000199109"/>
    </source>
</evidence>